<evidence type="ECO:0000313" key="1">
    <source>
        <dbReference type="EMBL" id="HIY61257.1"/>
    </source>
</evidence>
<keyword evidence="1" id="KW-0378">Hydrolase</keyword>
<accession>A0A9D1YRA7</accession>
<dbReference type="SUPFAM" id="SSF56784">
    <property type="entry name" value="HAD-like"/>
    <property type="match status" value="1"/>
</dbReference>
<dbReference type="InterPro" id="IPR036412">
    <property type="entry name" value="HAD-like_sf"/>
</dbReference>
<dbReference type="GO" id="GO:0005829">
    <property type="term" value="C:cytosol"/>
    <property type="evidence" value="ECO:0007669"/>
    <property type="project" value="TreeGrafter"/>
</dbReference>
<comment type="caution">
    <text evidence="1">The sequence shown here is derived from an EMBL/GenBank/DDBJ whole genome shotgun (WGS) entry which is preliminary data.</text>
</comment>
<dbReference type="EMBL" id="DXDD01000140">
    <property type="protein sequence ID" value="HIY61257.1"/>
    <property type="molecule type" value="Genomic_DNA"/>
</dbReference>
<protein>
    <submittedName>
        <fullName evidence="1">Cof-type HAD-IIB family hydrolase</fullName>
    </submittedName>
</protein>
<organism evidence="1 2">
    <name type="scientific">Candidatus Eisenbergiella pullistercoris</name>
    <dbReference type="NCBI Taxonomy" id="2838555"/>
    <lineage>
        <taxon>Bacteria</taxon>
        <taxon>Bacillati</taxon>
        <taxon>Bacillota</taxon>
        <taxon>Clostridia</taxon>
        <taxon>Lachnospirales</taxon>
        <taxon>Lachnospiraceae</taxon>
        <taxon>Eisenbergiella</taxon>
    </lineage>
</organism>
<dbReference type="GO" id="GO:0016791">
    <property type="term" value="F:phosphatase activity"/>
    <property type="evidence" value="ECO:0007669"/>
    <property type="project" value="TreeGrafter"/>
</dbReference>
<gene>
    <name evidence="1" type="ORF">H9831_11370</name>
</gene>
<dbReference type="Proteomes" id="UP000824007">
    <property type="component" value="Unassembled WGS sequence"/>
</dbReference>
<sequence>MKSGKTPKLLLFDLDGTLLRDDKTISDRTGKALRACREKGLLIGVSTSRGEANCMTFLEEVQPDLVISSGGALVRYAGKDIYREDFSEGETRRMIEAARGVCGEDCEITADTPEGHFWNYSLDPLQWDPSWGGSIYTDFQDFSHRCLKLCVQIFHPEQAGRLKEMLPDCDCVRFSDGEWYKFTRRTATKERAILAFCDFSGISAEEIAAFGDDFVDIGMLKLCGLGIAMGNAIEEVKEAADLVIGSNEEDGIAHFLEEGILNKS</sequence>
<dbReference type="InterPro" id="IPR023214">
    <property type="entry name" value="HAD_sf"/>
</dbReference>
<dbReference type="Gene3D" id="3.40.50.1000">
    <property type="entry name" value="HAD superfamily/HAD-like"/>
    <property type="match status" value="1"/>
</dbReference>
<dbReference type="SFLD" id="SFLDG01140">
    <property type="entry name" value="C2.B:_Phosphomannomutase_and_P"/>
    <property type="match status" value="1"/>
</dbReference>
<dbReference type="Gene3D" id="3.30.1240.10">
    <property type="match status" value="1"/>
</dbReference>
<name>A0A9D1YRA7_9FIRM</name>
<dbReference type="PANTHER" id="PTHR10000">
    <property type="entry name" value="PHOSPHOSERINE PHOSPHATASE"/>
    <property type="match status" value="1"/>
</dbReference>
<dbReference type="SFLD" id="SFLDS00003">
    <property type="entry name" value="Haloacid_Dehalogenase"/>
    <property type="match status" value="1"/>
</dbReference>
<dbReference type="Pfam" id="PF08282">
    <property type="entry name" value="Hydrolase_3"/>
    <property type="match status" value="1"/>
</dbReference>
<reference evidence="1" key="2">
    <citation type="submission" date="2021-04" db="EMBL/GenBank/DDBJ databases">
        <authorList>
            <person name="Gilroy R."/>
        </authorList>
    </citation>
    <scope>NUCLEOTIDE SEQUENCE</scope>
    <source>
        <strain evidence="1">ChiSxjej3B15-24422</strain>
    </source>
</reference>
<dbReference type="AlphaFoldDB" id="A0A9D1YRA7"/>
<reference evidence="1" key="1">
    <citation type="journal article" date="2021" name="PeerJ">
        <title>Extensive microbial diversity within the chicken gut microbiome revealed by metagenomics and culture.</title>
        <authorList>
            <person name="Gilroy R."/>
            <person name="Ravi A."/>
            <person name="Getino M."/>
            <person name="Pursley I."/>
            <person name="Horton D.L."/>
            <person name="Alikhan N.F."/>
            <person name="Baker D."/>
            <person name="Gharbi K."/>
            <person name="Hall N."/>
            <person name="Watson M."/>
            <person name="Adriaenssens E.M."/>
            <person name="Foster-Nyarko E."/>
            <person name="Jarju S."/>
            <person name="Secka A."/>
            <person name="Antonio M."/>
            <person name="Oren A."/>
            <person name="Chaudhuri R.R."/>
            <person name="La Ragione R."/>
            <person name="Hildebrand F."/>
            <person name="Pallen M.J."/>
        </authorList>
    </citation>
    <scope>NUCLEOTIDE SEQUENCE</scope>
    <source>
        <strain evidence="1">ChiSxjej3B15-24422</strain>
    </source>
</reference>
<evidence type="ECO:0000313" key="2">
    <source>
        <dbReference type="Proteomes" id="UP000824007"/>
    </source>
</evidence>
<dbReference type="PANTHER" id="PTHR10000:SF8">
    <property type="entry name" value="HAD SUPERFAMILY HYDROLASE-LIKE, TYPE 3"/>
    <property type="match status" value="1"/>
</dbReference>
<dbReference type="GO" id="GO:0000287">
    <property type="term" value="F:magnesium ion binding"/>
    <property type="evidence" value="ECO:0007669"/>
    <property type="project" value="TreeGrafter"/>
</dbReference>
<proteinExistence type="predicted"/>